<dbReference type="EMBL" id="DWZI01000041">
    <property type="protein sequence ID" value="HJA86143.1"/>
    <property type="molecule type" value="Genomic_DNA"/>
</dbReference>
<evidence type="ECO:0000313" key="2">
    <source>
        <dbReference type="EMBL" id="HJA86143.1"/>
    </source>
</evidence>
<feature type="chain" id="PRO_5038876699" description="Lipoprotein" evidence="1">
    <location>
        <begin position="19"/>
        <end position="60"/>
    </location>
</feature>
<evidence type="ECO:0008006" key="4">
    <source>
        <dbReference type="Google" id="ProtNLM"/>
    </source>
</evidence>
<comment type="caution">
    <text evidence="2">The sequence shown here is derived from an EMBL/GenBank/DDBJ whole genome shotgun (WGS) entry which is preliminary data.</text>
</comment>
<dbReference type="AlphaFoldDB" id="A0A9D2HXW3"/>
<organism evidence="2 3">
    <name type="scientific">Candidatus Bacteroides avicola</name>
    <dbReference type="NCBI Taxonomy" id="2838468"/>
    <lineage>
        <taxon>Bacteria</taxon>
        <taxon>Pseudomonadati</taxon>
        <taxon>Bacteroidota</taxon>
        <taxon>Bacteroidia</taxon>
        <taxon>Bacteroidales</taxon>
        <taxon>Bacteroidaceae</taxon>
        <taxon>Bacteroides</taxon>
    </lineage>
</organism>
<protein>
    <recommendedName>
        <fullName evidence="4">Lipoprotein</fullName>
    </recommendedName>
</protein>
<gene>
    <name evidence="2" type="ORF">H9950_08150</name>
</gene>
<accession>A0A9D2HXW3</accession>
<evidence type="ECO:0000256" key="1">
    <source>
        <dbReference type="SAM" id="SignalP"/>
    </source>
</evidence>
<dbReference type="Proteomes" id="UP000823862">
    <property type="component" value="Unassembled WGS sequence"/>
</dbReference>
<keyword evidence="1" id="KW-0732">Signal</keyword>
<reference evidence="2" key="2">
    <citation type="submission" date="2021-04" db="EMBL/GenBank/DDBJ databases">
        <authorList>
            <person name="Gilroy R."/>
        </authorList>
    </citation>
    <scope>NUCLEOTIDE SEQUENCE</scope>
    <source>
        <strain evidence="2">ChiHjej12B11-9795</strain>
    </source>
</reference>
<name>A0A9D2HXW3_9BACE</name>
<proteinExistence type="predicted"/>
<evidence type="ECO:0000313" key="3">
    <source>
        <dbReference type="Proteomes" id="UP000823862"/>
    </source>
</evidence>
<dbReference type="PROSITE" id="PS51257">
    <property type="entry name" value="PROKAR_LIPOPROTEIN"/>
    <property type="match status" value="1"/>
</dbReference>
<reference evidence="2" key="1">
    <citation type="journal article" date="2021" name="PeerJ">
        <title>Extensive microbial diversity within the chicken gut microbiome revealed by metagenomics and culture.</title>
        <authorList>
            <person name="Gilroy R."/>
            <person name="Ravi A."/>
            <person name="Getino M."/>
            <person name="Pursley I."/>
            <person name="Horton D.L."/>
            <person name="Alikhan N.F."/>
            <person name="Baker D."/>
            <person name="Gharbi K."/>
            <person name="Hall N."/>
            <person name="Watson M."/>
            <person name="Adriaenssens E.M."/>
            <person name="Foster-Nyarko E."/>
            <person name="Jarju S."/>
            <person name="Secka A."/>
            <person name="Antonio M."/>
            <person name="Oren A."/>
            <person name="Chaudhuri R.R."/>
            <person name="La Ragione R."/>
            <person name="Hildebrand F."/>
            <person name="Pallen M.J."/>
        </authorList>
    </citation>
    <scope>NUCLEOTIDE SEQUENCE</scope>
    <source>
        <strain evidence="2">ChiHjej12B11-9795</strain>
    </source>
</reference>
<sequence>MKKAFLMMALGIGLSACGSNNAKSEQQQENKPVSCHRYLLLYNYSLLKFIYQSNNKQYGN</sequence>
<feature type="signal peptide" evidence="1">
    <location>
        <begin position="1"/>
        <end position="18"/>
    </location>
</feature>